<dbReference type="Gene3D" id="3.40.50.1820">
    <property type="entry name" value="alpha/beta hydrolase"/>
    <property type="match status" value="1"/>
</dbReference>
<feature type="region of interest" description="Disordered" evidence="1">
    <location>
        <begin position="1"/>
        <end position="30"/>
    </location>
</feature>
<dbReference type="InterPro" id="IPR052895">
    <property type="entry name" value="HetReg/Transcr_Mod"/>
</dbReference>
<dbReference type="AlphaFoldDB" id="A0A2P5A0N3"/>
<reference evidence="3 4" key="1">
    <citation type="journal article" date="2016" name="Genome Announc.">
        <title>Draft Whole-Genome Sequence of Trichoderma gamsii T6085, a Promising Biocontrol Agent of Fusarium Head Blight on Wheat.</title>
        <authorList>
            <person name="Baroncelli R."/>
            <person name="Zapparata A."/>
            <person name="Piaggeschi G."/>
            <person name="Sarrocco S."/>
            <person name="Vannacci G."/>
        </authorList>
    </citation>
    <scope>NUCLEOTIDE SEQUENCE [LARGE SCALE GENOMIC DNA]</scope>
    <source>
        <strain evidence="3 4">T6085</strain>
    </source>
</reference>
<dbReference type="Pfam" id="PF06985">
    <property type="entry name" value="HET"/>
    <property type="match status" value="1"/>
</dbReference>
<name>A0A2P5A0N3_9HYPO</name>
<proteinExistence type="predicted"/>
<dbReference type="InterPro" id="IPR029058">
    <property type="entry name" value="AB_hydrolase_fold"/>
</dbReference>
<feature type="domain" description="Heterokaryon incompatibility" evidence="2">
    <location>
        <begin position="95"/>
        <end position="185"/>
    </location>
</feature>
<gene>
    <name evidence="3" type="ORF">TGAM01_v201477</name>
</gene>
<keyword evidence="4" id="KW-1185">Reference proteome</keyword>
<dbReference type="EMBL" id="JPDN02000003">
    <property type="protein sequence ID" value="PON30110.1"/>
    <property type="molecule type" value="Genomic_DNA"/>
</dbReference>
<evidence type="ECO:0000313" key="3">
    <source>
        <dbReference type="EMBL" id="PON30110.1"/>
    </source>
</evidence>
<comment type="caution">
    <text evidence="3">The sequence shown here is derived from an EMBL/GenBank/DDBJ whole genome shotgun (WGS) entry which is preliminary data.</text>
</comment>
<evidence type="ECO:0000259" key="2">
    <source>
        <dbReference type="Pfam" id="PF06985"/>
    </source>
</evidence>
<dbReference type="Proteomes" id="UP000054821">
    <property type="component" value="Unassembled WGS sequence"/>
</dbReference>
<evidence type="ECO:0000313" key="4">
    <source>
        <dbReference type="Proteomes" id="UP000054821"/>
    </source>
</evidence>
<protein>
    <recommendedName>
        <fullName evidence="2">Heterokaryon incompatibility domain-containing protein</fullName>
    </recommendedName>
</protein>
<sequence length="646" mass="74602">MSANQSRRRIDPGQKPESSTKPRTDNVLPYRGRELDKNSLRLVEIQPTAHESDPLVCTPTEVTFGSRPKFEALSYMWGIEKANDTITPNGHPFEIDAICINQSDVEERSRQVRIMDQIYFRASTVVVWLGSKYADIQIKIKGKLKPEESKKPEEDFPQGSSSTLQEMVRHLRTDPYWDRLWMLQEIGRAKKLRVCFGTESFSWEYFRHLIAKYNNNRTSGPLNLDKILRQEKYSGSHTLKRLLEEHEDAKCSDPRDKVYGLVGLASDAAQFPVDYSKSLYEVWKDTMVFMNEWNLFKDEFKTLKTGNLVKKLLMANLSDPLGQLSKAYEDEVDSTQIIDKLKGPFGFRLQAVSIGCIIHVGPSTNDIVSMPDEATQWHIATQCLYPAVELGSAHAEYDKLLYALLESDESEIEKACFNRPSHVTWLETHNLDKYKRGPETTREYIMRVQKAAFLDTLLPTERIALVIHDWGSALALTGHFVLPVPNWDVFRPTFAENFKAFRDPILGRELLINQNVFIEKVLPLNILRQLSEEEMGQYRRPFLQLELRESLWRFPNEIPIEGYPADVWENVNKYVDWLLHTDSQKLVFWAETAVIITKETVENFVKKLQNTKIVYLGLVSIIFKKVIRTLLAVKLLSGYLVRDKST</sequence>
<dbReference type="GeneID" id="29984914"/>
<dbReference type="SUPFAM" id="SSF53474">
    <property type="entry name" value="alpha/beta-Hydrolases"/>
    <property type="match status" value="1"/>
</dbReference>
<dbReference type="STRING" id="398673.A0A2P5A0N3"/>
<accession>A0A2P5A0N3</accession>
<evidence type="ECO:0000256" key="1">
    <source>
        <dbReference type="SAM" id="MobiDB-lite"/>
    </source>
</evidence>
<dbReference type="InterPro" id="IPR010730">
    <property type="entry name" value="HET"/>
</dbReference>
<organism evidence="3 4">
    <name type="scientific">Trichoderma gamsii</name>
    <dbReference type="NCBI Taxonomy" id="398673"/>
    <lineage>
        <taxon>Eukaryota</taxon>
        <taxon>Fungi</taxon>
        <taxon>Dikarya</taxon>
        <taxon>Ascomycota</taxon>
        <taxon>Pezizomycotina</taxon>
        <taxon>Sordariomycetes</taxon>
        <taxon>Hypocreomycetidae</taxon>
        <taxon>Hypocreales</taxon>
        <taxon>Hypocreaceae</taxon>
        <taxon>Trichoderma</taxon>
    </lineage>
</organism>
<dbReference type="RefSeq" id="XP_018662099.1">
    <property type="nucleotide sequence ID" value="XM_018804831.1"/>
</dbReference>
<dbReference type="PANTHER" id="PTHR24148:SF64">
    <property type="entry name" value="HETEROKARYON INCOMPATIBILITY DOMAIN-CONTAINING PROTEIN"/>
    <property type="match status" value="1"/>
</dbReference>
<feature type="compositionally biased region" description="Basic and acidic residues" evidence="1">
    <location>
        <begin position="8"/>
        <end position="24"/>
    </location>
</feature>
<dbReference type="PANTHER" id="PTHR24148">
    <property type="entry name" value="ANKYRIN REPEAT DOMAIN-CONTAINING PROTEIN 39 HOMOLOG-RELATED"/>
    <property type="match status" value="1"/>
</dbReference>